<dbReference type="GO" id="GO:0007165">
    <property type="term" value="P:signal transduction"/>
    <property type="evidence" value="ECO:0007669"/>
    <property type="project" value="TreeGrafter"/>
</dbReference>
<organism evidence="1 2">
    <name type="scientific">Ancylostoma ceylanicum</name>
    <dbReference type="NCBI Taxonomy" id="53326"/>
    <lineage>
        <taxon>Eukaryota</taxon>
        <taxon>Metazoa</taxon>
        <taxon>Ecdysozoa</taxon>
        <taxon>Nematoda</taxon>
        <taxon>Chromadorea</taxon>
        <taxon>Rhabditida</taxon>
        <taxon>Rhabditina</taxon>
        <taxon>Rhabditomorpha</taxon>
        <taxon>Strongyloidea</taxon>
        <taxon>Ancylostomatidae</taxon>
        <taxon>Ancylostomatinae</taxon>
        <taxon>Ancylostoma</taxon>
    </lineage>
</organism>
<evidence type="ECO:0000313" key="1">
    <source>
        <dbReference type="EMBL" id="EPB72107.1"/>
    </source>
</evidence>
<reference evidence="1 2" key="1">
    <citation type="submission" date="2013-05" db="EMBL/GenBank/DDBJ databases">
        <title>Draft genome of the parasitic nematode Anyclostoma ceylanicum.</title>
        <authorList>
            <person name="Mitreva M."/>
        </authorList>
    </citation>
    <scope>NUCLEOTIDE SEQUENCE [LARGE SCALE GENOMIC DNA]</scope>
</reference>
<gene>
    <name evidence="1" type="ORF">ANCCEY_08786</name>
</gene>
<name>A0A0D6LWV1_9BILA</name>
<proteinExistence type="predicted"/>
<dbReference type="InterPro" id="IPR017853">
    <property type="entry name" value="GH"/>
</dbReference>
<accession>A0A0D6LWV1</accession>
<sequence>MLCLYDNKYKVVLLKAYDNNRFIGTAVTNAWRARMSQMNYEVYMVPDPSNKKSALQQVGELVFGLSNEGLAEFRRIWIRVTDPKKWSTSTGSNRRFLERLFDAARTHTREIGIITNKDDFIQITGGVSLGRSDVRLWYLEDGCDKKKADLEYFAPFGDWNAMDARQYCAAAQECRLALVLPNPEMSKIHVFYAATTARVLFLNSSVRHNQLRPVRFTLPNMIVLSLPIKADSRAAAARTGIGALSHGFPEGTILYDISEMCVTQLDHSHTTHRYNGHSSHPSGLANVSWRQRSVMVMTSGPHLPPIPCEENAASCAQYTSEGVP</sequence>
<dbReference type="AlphaFoldDB" id="A0A0D6LWV1"/>
<dbReference type="Gene3D" id="3.20.20.80">
    <property type="entry name" value="Glycosidases"/>
    <property type="match status" value="1"/>
</dbReference>
<dbReference type="PANTHER" id="PTHR23208">
    <property type="entry name" value="LYSOZYME PROTEIN"/>
    <property type="match status" value="1"/>
</dbReference>
<evidence type="ECO:0000313" key="2">
    <source>
        <dbReference type="Proteomes" id="UP000054495"/>
    </source>
</evidence>
<dbReference type="SUPFAM" id="SSF51445">
    <property type="entry name" value="(Trans)glycosidases"/>
    <property type="match status" value="1"/>
</dbReference>
<protein>
    <submittedName>
        <fullName evidence="1">Uncharacterized protein</fullName>
    </submittedName>
</protein>
<keyword evidence="2" id="KW-1185">Reference proteome</keyword>
<dbReference type="EMBL" id="KE125066">
    <property type="protein sequence ID" value="EPB72107.1"/>
    <property type="molecule type" value="Genomic_DNA"/>
</dbReference>
<dbReference type="PANTHER" id="PTHR23208:SF36">
    <property type="entry name" value="LYSOZYME-RELATED"/>
    <property type="match status" value="1"/>
</dbReference>
<dbReference type="GO" id="GO:0045087">
    <property type="term" value="P:innate immune response"/>
    <property type="evidence" value="ECO:0007669"/>
    <property type="project" value="TreeGrafter"/>
</dbReference>
<dbReference type="Proteomes" id="UP000054495">
    <property type="component" value="Unassembled WGS sequence"/>
</dbReference>
<dbReference type="InterPro" id="IPR051595">
    <property type="entry name" value="GH25_Enzymes"/>
</dbReference>